<dbReference type="PANTHER" id="PTHR24271:SF81">
    <property type="entry name" value="GRANZYME B"/>
    <property type="match status" value="1"/>
</dbReference>
<dbReference type="GO" id="GO:0005615">
    <property type="term" value="C:extracellular space"/>
    <property type="evidence" value="ECO:0000318"/>
    <property type="project" value="GO_Central"/>
</dbReference>
<dbReference type="Bgee" id="ENSMODG00000001902">
    <property type="expression patterns" value="Expressed in blood"/>
</dbReference>
<dbReference type="PROSITE" id="PS00134">
    <property type="entry name" value="TRYPSIN_HIS"/>
    <property type="match status" value="1"/>
</dbReference>
<dbReference type="STRING" id="13616.ENSMODP00000054196"/>
<dbReference type="GO" id="GO:0004252">
    <property type="term" value="F:serine-type endopeptidase activity"/>
    <property type="evidence" value="ECO:0000318"/>
    <property type="project" value="GO_Central"/>
</dbReference>
<reference evidence="9" key="3">
    <citation type="submission" date="2025-09" db="UniProtKB">
        <authorList>
            <consortium name="Ensembl"/>
        </authorList>
    </citation>
    <scope>IDENTIFICATION</scope>
</reference>
<keyword evidence="4 7" id="KW-0720">Serine protease</keyword>
<reference evidence="9 10" key="1">
    <citation type="journal article" date="2007" name="Nature">
        <title>Genome of the marsupial Monodelphis domestica reveals innovation in non-coding sequences.</title>
        <authorList>
            <person name="Mikkelsen T.S."/>
            <person name="Wakefield M.J."/>
            <person name="Aken B."/>
            <person name="Amemiya C.T."/>
            <person name="Chang J.L."/>
            <person name="Duke S."/>
            <person name="Garber M."/>
            <person name="Gentles A.J."/>
            <person name="Goodstadt L."/>
            <person name="Heger A."/>
            <person name="Jurka J."/>
            <person name="Kamal M."/>
            <person name="Mauceli E."/>
            <person name="Searle S.M."/>
            <person name="Sharpe T."/>
            <person name="Baker M.L."/>
            <person name="Batzer M.A."/>
            <person name="Benos P.V."/>
            <person name="Belov K."/>
            <person name="Clamp M."/>
            <person name="Cook A."/>
            <person name="Cuff J."/>
            <person name="Das R."/>
            <person name="Davidow L."/>
            <person name="Deakin J.E."/>
            <person name="Fazzari M.J."/>
            <person name="Glass J.L."/>
            <person name="Grabherr M."/>
            <person name="Greally J.M."/>
            <person name="Gu W."/>
            <person name="Hore T.A."/>
            <person name="Huttley G.A."/>
            <person name="Kleber M."/>
            <person name="Jirtle R.L."/>
            <person name="Koina E."/>
            <person name="Lee J.T."/>
            <person name="Mahony S."/>
            <person name="Marra M.A."/>
            <person name="Miller R.D."/>
            <person name="Nicholls R.D."/>
            <person name="Oda M."/>
            <person name="Papenfuss A.T."/>
            <person name="Parra Z.E."/>
            <person name="Pollock D.D."/>
            <person name="Ray D.A."/>
            <person name="Schein J.E."/>
            <person name="Speed T.P."/>
            <person name="Thompson K."/>
            <person name="VandeBerg J.L."/>
            <person name="Wade C.M."/>
            <person name="Walker J.A."/>
            <person name="Waters P.D."/>
            <person name="Webber C."/>
            <person name="Weidman J.R."/>
            <person name="Xie X."/>
            <person name="Zody M.C."/>
            <person name="Baldwin J."/>
            <person name="Abdouelleil A."/>
            <person name="Abdulkadir J."/>
            <person name="Abebe A."/>
            <person name="Abera B."/>
            <person name="Abreu J."/>
            <person name="Acer S.C."/>
            <person name="Aftuck L."/>
            <person name="Alexander A."/>
            <person name="An P."/>
            <person name="Anderson E."/>
            <person name="Anderson S."/>
            <person name="Arachi H."/>
            <person name="Azer M."/>
            <person name="Bachantsang P."/>
            <person name="Barry A."/>
            <person name="Bayul T."/>
            <person name="Berlin A."/>
            <person name="Bessette D."/>
            <person name="Bloom T."/>
            <person name="Bloom T."/>
            <person name="Boguslavskiy L."/>
            <person name="Bonnet C."/>
            <person name="Boukhgalter B."/>
            <person name="Bourzgui I."/>
            <person name="Brown A."/>
            <person name="Cahill P."/>
            <person name="Channer S."/>
            <person name="Cheshatsang Y."/>
            <person name="Chuda L."/>
            <person name="Citroen M."/>
            <person name="Collymore A."/>
            <person name="Cooke P."/>
            <person name="Costello M."/>
            <person name="D'Aco K."/>
            <person name="Daza R."/>
            <person name="De Haan G."/>
            <person name="DeGray S."/>
            <person name="DeMaso C."/>
            <person name="Dhargay N."/>
            <person name="Dooley K."/>
            <person name="Dooley E."/>
            <person name="Doricent M."/>
            <person name="Dorje P."/>
            <person name="Dorjee K."/>
            <person name="Dupes A."/>
            <person name="Elong R."/>
            <person name="Falk J."/>
            <person name="Farina A."/>
            <person name="Faro S."/>
            <person name="Ferguson D."/>
            <person name="Fisher S."/>
            <person name="Foley C.D."/>
            <person name="Franke A."/>
            <person name="Friedrich D."/>
            <person name="Gadbois L."/>
            <person name="Gearin G."/>
            <person name="Gearin C.R."/>
            <person name="Giannoukos G."/>
            <person name="Goode T."/>
            <person name="Graham J."/>
            <person name="Grandbois E."/>
            <person name="Grewal S."/>
            <person name="Gyaltsen K."/>
            <person name="Hafez N."/>
            <person name="Hagos B."/>
            <person name="Hall J."/>
            <person name="Henson C."/>
            <person name="Hollinger A."/>
            <person name="Honan T."/>
            <person name="Huard M.D."/>
            <person name="Hughes L."/>
            <person name="Hurhula B."/>
            <person name="Husby M.E."/>
            <person name="Kamat A."/>
            <person name="Kanga B."/>
            <person name="Kashin S."/>
            <person name="Khazanovich D."/>
            <person name="Kisner P."/>
            <person name="Lance K."/>
            <person name="Lara M."/>
            <person name="Lee W."/>
            <person name="Lennon N."/>
            <person name="Letendre F."/>
            <person name="LeVine R."/>
            <person name="Lipovsky A."/>
            <person name="Liu X."/>
            <person name="Liu J."/>
            <person name="Liu S."/>
            <person name="Lokyitsang T."/>
            <person name="Lokyitsang Y."/>
            <person name="Lubonja R."/>
            <person name="Lui A."/>
            <person name="MacDonald P."/>
            <person name="Magnisalis V."/>
            <person name="Maru K."/>
            <person name="Matthews C."/>
            <person name="McCusker W."/>
            <person name="McDonough S."/>
            <person name="Mehta T."/>
            <person name="Meldrim J."/>
            <person name="Meneus L."/>
            <person name="Mihai O."/>
            <person name="Mihalev A."/>
            <person name="Mihova T."/>
            <person name="Mittelman R."/>
            <person name="Mlenga V."/>
            <person name="Montmayeur A."/>
            <person name="Mulrain L."/>
            <person name="Navidi A."/>
            <person name="Naylor J."/>
            <person name="Negash T."/>
            <person name="Nguyen T."/>
            <person name="Nguyen N."/>
            <person name="Nicol R."/>
            <person name="Norbu C."/>
            <person name="Norbu N."/>
            <person name="Novod N."/>
            <person name="O'Neill B."/>
            <person name="Osman S."/>
            <person name="Markiewicz E."/>
            <person name="Oyono O.L."/>
            <person name="Patti C."/>
            <person name="Phunkhang P."/>
            <person name="Pierre F."/>
            <person name="Priest M."/>
            <person name="Raghuraman S."/>
            <person name="Rege F."/>
            <person name="Reyes R."/>
            <person name="Rise C."/>
            <person name="Rogov P."/>
            <person name="Ross K."/>
            <person name="Ryan E."/>
            <person name="Settipalli S."/>
            <person name="Shea T."/>
            <person name="Sherpa N."/>
            <person name="Shi L."/>
            <person name="Shih D."/>
            <person name="Sparrow T."/>
            <person name="Spaulding J."/>
            <person name="Stalker J."/>
            <person name="Stange-Thomann N."/>
            <person name="Stavropoulos S."/>
            <person name="Stone C."/>
            <person name="Strader C."/>
            <person name="Tesfaye S."/>
            <person name="Thomson T."/>
            <person name="Thoulutsang Y."/>
            <person name="Thoulutsang D."/>
            <person name="Topham K."/>
            <person name="Topping I."/>
            <person name="Tsamla T."/>
            <person name="Vassiliev H."/>
            <person name="Vo A."/>
            <person name="Wangchuk T."/>
            <person name="Wangdi T."/>
            <person name="Weiand M."/>
            <person name="Wilkinson J."/>
            <person name="Wilson A."/>
            <person name="Yadav S."/>
            <person name="Young G."/>
            <person name="Yu Q."/>
            <person name="Zembek L."/>
            <person name="Zhong D."/>
            <person name="Zimmer A."/>
            <person name="Zwirko Z."/>
            <person name="Jaffe D.B."/>
            <person name="Alvarez P."/>
            <person name="Brockman W."/>
            <person name="Butler J."/>
            <person name="Chin C."/>
            <person name="Gnerre S."/>
            <person name="MacCallum I."/>
            <person name="Graves J.A."/>
            <person name="Ponting C.P."/>
            <person name="Breen M."/>
            <person name="Samollow P.B."/>
            <person name="Lander E.S."/>
            <person name="Lindblad-Toh K."/>
        </authorList>
    </citation>
    <scope>NUCLEOTIDE SEQUENCE [LARGE SCALE GENOMIC DNA]</scope>
</reference>
<dbReference type="FunCoup" id="A0A5F8H4H3">
    <property type="interactions" value="214"/>
</dbReference>
<keyword evidence="2" id="KW-0732">Signal</keyword>
<dbReference type="CDD" id="cd00190">
    <property type="entry name" value="Tryp_SPc"/>
    <property type="match status" value="1"/>
</dbReference>
<accession>A0A5F8H4H3</accession>
<reference evidence="9" key="2">
    <citation type="submission" date="2025-08" db="UniProtKB">
        <authorList>
            <consortium name="Ensembl"/>
        </authorList>
    </citation>
    <scope>IDENTIFICATION</scope>
</reference>
<dbReference type="Gene3D" id="2.40.10.10">
    <property type="entry name" value="Trypsin-like serine proteases"/>
    <property type="match status" value="2"/>
</dbReference>
<keyword evidence="5" id="KW-0865">Zymogen</keyword>
<evidence type="ECO:0000259" key="8">
    <source>
        <dbReference type="PROSITE" id="PS50240"/>
    </source>
</evidence>
<dbReference type="GO" id="GO:0051604">
    <property type="term" value="P:protein maturation"/>
    <property type="evidence" value="ECO:0000318"/>
    <property type="project" value="GO_Central"/>
</dbReference>
<evidence type="ECO:0000256" key="6">
    <source>
        <dbReference type="ARBA" id="ARBA00023157"/>
    </source>
</evidence>
<dbReference type="SMART" id="SM00020">
    <property type="entry name" value="Tryp_SPc"/>
    <property type="match status" value="1"/>
</dbReference>
<evidence type="ECO:0000256" key="4">
    <source>
        <dbReference type="ARBA" id="ARBA00022825"/>
    </source>
</evidence>
<dbReference type="OMA" id="HQLYDNQ"/>
<dbReference type="PROSITE" id="PS50240">
    <property type="entry name" value="TRYPSIN_DOM"/>
    <property type="match status" value="1"/>
</dbReference>
<sequence length="259" mass="29500">MRNVRVKIQDWDTMRHFAFQLTKGSPREIIGGREAKPHSRPYMAYLKYSNKNGKSGICGGFLVQKKFLLTAAHCWGSSISVLLGAHNIKKPEKTQQQIPVLRAIRHKEYNNKNFNNDIMLLQLKKMARLNQDVGLLALPQKAVKVKPNQTCIVAGWGCTLKRLFSDTLQEVKLKVRRDYECKEKYRNHYNHSTQMCVGDPNVQKASFQGDSGGPLVCDGIAQGIVSYGFQNGSSPRVFTRISSFLPWIKRTMKTLEDKR</sequence>
<evidence type="ECO:0000256" key="2">
    <source>
        <dbReference type="ARBA" id="ARBA00022729"/>
    </source>
</evidence>
<protein>
    <submittedName>
        <fullName evidence="9">Granzyme B(G,H)</fullName>
    </submittedName>
</protein>
<dbReference type="InterPro" id="IPR018114">
    <property type="entry name" value="TRYPSIN_HIS"/>
</dbReference>
<evidence type="ECO:0000313" key="9">
    <source>
        <dbReference type="Ensembl" id="ENSMODP00000054196.1"/>
    </source>
</evidence>
<keyword evidence="6" id="KW-1015">Disulfide bond</keyword>
<keyword evidence="3 7" id="KW-0378">Hydrolase</keyword>
<evidence type="ECO:0000313" key="10">
    <source>
        <dbReference type="Proteomes" id="UP000002280"/>
    </source>
</evidence>
<evidence type="ECO:0000256" key="1">
    <source>
        <dbReference type="ARBA" id="ARBA00022670"/>
    </source>
</evidence>
<dbReference type="PANTHER" id="PTHR24271">
    <property type="entry name" value="KALLIKREIN-RELATED"/>
    <property type="match status" value="1"/>
</dbReference>
<dbReference type="Ensembl" id="ENSMODT00000073659.1">
    <property type="protein sequence ID" value="ENSMODP00000054196.1"/>
    <property type="gene ID" value="ENSMODG00000001902.4"/>
</dbReference>
<evidence type="ECO:0000256" key="5">
    <source>
        <dbReference type="ARBA" id="ARBA00023145"/>
    </source>
</evidence>
<dbReference type="PRINTS" id="PR00722">
    <property type="entry name" value="CHYMOTRYPSIN"/>
</dbReference>
<gene>
    <name evidence="9" type="primary">LOC100015759</name>
</gene>
<dbReference type="InterPro" id="IPR033116">
    <property type="entry name" value="TRYPSIN_SER"/>
</dbReference>
<dbReference type="FunFam" id="2.40.10.10:FF:000014">
    <property type="entry name" value="Complement factor D"/>
    <property type="match status" value="1"/>
</dbReference>
<evidence type="ECO:0000256" key="3">
    <source>
        <dbReference type="ARBA" id="ARBA00022801"/>
    </source>
</evidence>
<feature type="domain" description="Peptidase S1" evidence="8">
    <location>
        <begin position="29"/>
        <end position="253"/>
    </location>
</feature>
<dbReference type="GO" id="GO:0006508">
    <property type="term" value="P:proteolysis"/>
    <property type="evidence" value="ECO:0007669"/>
    <property type="project" value="UniProtKB-KW"/>
</dbReference>
<proteinExistence type="predicted"/>
<dbReference type="AlphaFoldDB" id="A0A5F8H4H3"/>
<dbReference type="GeneTree" id="ENSGT01030000234551"/>
<dbReference type="InterPro" id="IPR001314">
    <property type="entry name" value="Peptidase_S1A"/>
</dbReference>
<dbReference type="PROSITE" id="PS00135">
    <property type="entry name" value="TRYPSIN_SER"/>
    <property type="match status" value="1"/>
</dbReference>
<organism evidence="9 10">
    <name type="scientific">Monodelphis domestica</name>
    <name type="common">Gray short-tailed opossum</name>
    <dbReference type="NCBI Taxonomy" id="13616"/>
    <lineage>
        <taxon>Eukaryota</taxon>
        <taxon>Metazoa</taxon>
        <taxon>Chordata</taxon>
        <taxon>Craniata</taxon>
        <taxon>Vertebrata</taxon>
        <taxon>Euteleostomi</taxon>
        <taxon>Mammalia</taxon>
        <taxon>Metatheria</taxon>
        <taxon>Didelphimorphia</taxon>
        <taxon>Didelphidae</taxon>
        <taxon>Monodelphis</taxon>
    </lineage>
</organism>
<dbReference type="Proteomes" id="UP000002280">
    <property type="component" value="Chromosome 1"/>
</dbReference>
<name>A0A5F8H4H3_MONDO</name>
<dbReference type="FunFam" id="2.40.10.10:FF:000005">
    <property type="entry name" value="Serine protease 37"/>
    <property type="match status" value="1"/>
</dbReference>
<dbReference type="InterPro" id="IPR043504">
    <property type="entry name" value="Peptidase_S1_PA_chymotrypsin"/>
</dbReference>
<keyword evidence="1 7" id="KW-0645">Protease</keyword>
<dbReference type="InterPro" id="IPR001254">
    <property type="entry name" value="Trypsin_dom"/>
</dbReference>
<dbReference type="InterPro" id="IPR009003">
    <property type="entry name" value="Peptidase_S1_PA"/>
</dbReference>
<dbReference type="InParanoid" id="A0A5F8H4H3"/>
<evidence type="ECO:0000256" key="7">
    <source>
        <dbReference type="RuleBase" id="RU363034"/>
    </source>
</evidence>
<dbReference type="SUPFAM" id="SSF50494">
    <property type="entry name" value="Trypsin-like serine proteases"/>
    <property type="match status" value="1"/>
</dbReference>
<dbReference type="Pfam" id="PF00089">
    <property type="entry name" value="Trypsin"/>
    <property type="match status" value="1"/>
</dbReference>
<keyword evidence="10" id="KW-1185">Reference proteome</keyword>